<dbReference type="GO" id="GO:0003677">
    <property type="term" value="F:DNA binding"/>
    <property type="evidence" value="ECO:0007669"/>
    <property type="project" value="UniProtKB-KW"/>
</dbReference>
<evidence type="ECO:0000313" key="8">
    <source>
        <dbReference type="Proteomes" id="UP000319213"/>
    </source>
</evidence>
<dbReference type="InterPro" id="IPR007627">
    <property type="entry name" value="RNA_pol_sigma70_r2"/>
</dbReference>
<sequence>MIENDTLPRLPVDQAEWNELEATFGPRMWAVARAFGLSAADAADAVQAAWLRLVERLDRIRDPARIGAWLVTTTRNEALLLCRKGRAVTPTHTPPEPERADTDDPALAVLSADEARRLWQAVDALDEPCRSLLRLLVTAPESGYARIAARLGMPIGSVGPMRGRCLNRLRKLVEADR</sequence>
<evidence type="ECO:0000256" key="5">
    <source>
        <dbReference type="ARBA" id="ARBA00023163"/>
    </source>
</evidence>
<dbReference type="EMBL" id="VFPQ01000001">
    <property type="protein sequence ID" value="TQM74576.1"/>
    <property type="molecule type" value="Genomic_DNA"/>
</dbReference>
<dbReference type="InterPro" id="IPR039425">
    <property type="entry name" value="RNA_pol_sigma-70-like"/>
</dbReference>
<gene>
    <name evidence="7" type="ORF">FHX40_1254</name>
</gene>
<organism evidence="7 8">
    <name type="scientific">Thermopolyspora flexuosa</name>
    <dbReference type="NCBI Taxonomy" id="103836"/>
    <lineage>
        <taxon>Bacteria</taxon>
        <taxon>Bacillati</taxon>
        <taxon>Actinomycetota</taxon>
        <taxon>Actinomycetes</taxon>
        <taxon>Streptosporangiales</taxon>
        <taxon>Streptosporangiaceae</taxon>
        <taxon>Thermopolyspora</taxon>
    </lineage>
</organism>
<proteinExistence type="inferred from homology"/>
<evidence type="ECO:0000256" key="4">
    <source>
        <dbReference type="ARBA" id="ARBA00023125"/>
    </source>
</evidence>
<dbReference type="GO" id="GO:0016987">
    <property type="term" value="F:sigma factor activity"/>
    <property type="evidence" value="ECO:0007669"/>
    <property type="project" value="UniProtKB-KW"/>
</dbReference>
<keyword evidence="2" id="KW-0805">Transcription regulation</keyword>
<dbReference type="SUPFAM" id="SSF88946">
    <property type="entry name" value="Sigma2 domain of RNA polymerase sigma factors"/>
    <property type="match status" value="1"/>
</dbReference>
<dbReference type="InterPro" id="IPR013325">
    <property type="entry name" value="RNA_pol_sigma_r2"/>
</dbReference>
<reference evidence="7 8" key="1">
    <citation type="submission" date="2019-06" db="EMBL/GenBank/DDBJ databases">
        <title>Sequencing the genomes of 1000 actinobacteria strains.</title>
        <authorList>
            <person name="Klenk H.-P."/>
        </authorList>
    </citation>
    <scope>NUCLEOTIDE SEQUENCE [LARGE SCALE GENOMIC DNA]</scope>
    <source>
        <strain evidence="7 8">DSM 43186</strain>
    </source>
</reference>
<accession>A0A543IVH4</accession>
<evidence type="ECO:0000256" key="2">
    <source>
        <dbReference type="ARBA" id="ARBA00023015"/>
    </source>
</evidence>
<dbReference type="Gene3D" id="1.10.1740.10">
    <property type="match status" value="1"/>
</dbReference>
<evidence type="ECO:0000256" key="3">
    <source>
        <dbReference type="ARBA" id="ARBA00023082"/>
    </source>
</evidence>
<dbReference type="Proteomes" id="UP000319213">
    <property type="component" value="Unassembled WGS sequence"/>
</dbReference>
<keyword evidence="5" id="KW-0804">Transcription</keyword>
<dbReference type="Pfam" id="PF04542">
    <property type="entry name" value="Sigma70_r2"/>
    <property type="match status" value="1"/>
</dbReference>
<dbReference type="RefSeq" id="WP_142258729.1">
    <property type="nucleotide sequence ID" value="NZ_BMPV01000003.1"/>
</dbReference>
<dbReference type="SUPFAM" id="SSF88659">
    <property type="entry name" value="Sigma3 and sigma4 domains of RNA polymerase sigma factors"/>
    <property type="match status" value="1"/>
</dbReference>
<dbReference type="PANTHER" id="PTHR43133">
    <property type="entry name" value="RNA POLYMERASE ECF-TYPE SIGMA FACTO"/>
    <property type="match status" value="1"/>
</dbReference>
<evidence type="ECO:0000313" key="7">
    <source>
        <dbReference type="EMBL" id="TQM74576.1"/>
    </source>
</evidence>
<dbReference type="NCBIfam" id="TIGR02937">
    <property type="entry name" value="sigma70-ECF"/>
    <property type="match status" value="1"/>
</dbReference>
<dbReference type="InterPro" id="IPR036388">
    <property type="entry name" value="WH-like_DNA-bd_sf"/>
</dbReference>
<dbReference type="OrthoDB" id="265863at2"/>
<dbReference type="InterPro" id="IPR013324">
    <property type="entry name" value="RNA_pol_sigma_r3/r4-like"/>
</dbReference>
<keyword evidence="4" id="KW-0238">DNA-binding</keyword>
<keyword evidence="8" id="KW-1185">Reference proteome</keyword>
<evidence type="ECO:0000256" key="1">
    <source>
        <dbReference type="ARBA" id="ARBA00010641"/>
    </source>
</evidence>
<dbReference type="Gene3D" id="1.10.10.10">
    <property type="entry name" value="Winged helix-like DNA-binding domain superfamily/Winged helix DNA-binding domain"/>
    <property type="match status" value="1"/>
</dbReference>
<keyword evidence="3" id="KW-0731">Sigma factor</keyword>
<dbReference type="PANTHER" id="PTHR43133:SF8">
    <property type="entry name" value="RNA POLYMERASE SIGMA FACTOR HI_1459-RELATED"/>
    <property type="match status" value="1"/>
</dbReference>
<dbReference type="GO" id="GO:0006352">
    <property type="term" value="P:DNA-templated transcription initiation"/>
    <property type="evidence" value="ECO:0007669"/>
    <property type="project" value="InterPro"/>
</dbReference>
<protein>
    <submittedName>
        <fullName evidence="7">RNA polymerase sigma factor (Sigma-70 family)</fullName>
    </submittedName>
</protein>
<evidence type="ECO:0000259" key="6">
    <source>
        <dbReference type="Pfam" id="PF04542"/>
    </source>
</evidence>
<name>A0A543IVH4_9ACTN</name>
<dbReference type="AlphaFoldDB" id="A0A543IVH4"/>
<feature type="domain" description="RNA polymerase sigma-70 region 2" evidence="6">
    <location>
        <begin position="24"/>
        <end position="86"/>
    </location>
</feature>
<comment type="similarity">
    <text evidence="1">Belongs to the sigma-70 factor family. ECF subfamily.</text>
</comment>
<dbReference type="InterPro" id="IPR014284">
    <property type="entry name" value="RNA_pol_sigma-70_dom"/>
</dbReference>
<comment type="caution">
    <text evidence="7">The sequence shown here is derived from an EMBL/GenBank/DDBJ whole genome shotgun (WGS) entry which is preliminary data.</text>
</comment>